<proteinExistence type="predicted"/>
<sequence>MDANKVLINELTSEQITQLVEQNVIRDGMIVKVEAALTAANSLGRNVTIASWKDSDKLLGLLQQQAVGTKIFPSQTS</sequence>
<accession>A0ABU3SVP6</accession>
<comment type="caution">
    <text evidence="1">The sequence shown here is derived from an EMBL/GenBank/DDBJ whole genome shotgun (WGS) entry which is preliminary data.</text>
</comment>
<protein>
    <recommendedName>
        <fullName evidence="3">Acetylglutamate kinase</fullName>
    </recommendedName>
</protein>
<evidence type="ECO:0000313" key="1">
    <source>
        <dbReference type="EMBL" id="MDU0354081.1"/>
    </source>
</evidence>
<organism evidence="1 2">
    <name type="scientific">Paraglaciecola aquimarina</name>
    <dbReference type="NCBI Taxonomy" id="1235557"/>
    <lineage>
        <taxon>Bacteria</taxon>
        <taxon>Pseudomonadati</taxon>
        <taxon>Pseudomonadota</taxon>
        <taxon>Gammaproteobacteria</taxon>
        <taxon>Alteromonadales</taxon>
        <taxon>Alteromonadaceae</taxon>
        <taxon>Paraglaciecola</taxon>
    </lineage>
</organism>
<evidence type="ECO:0008006" key="3">
    <source>
        <dbReference type="Google" id="ProtNLM"/>
    </source>
</evidence>
<reference evidence="1 2" key="1">
    <citation type="submission" date="2023-10" db="EMBL/GenBank/DDBJ databases">
        <title>Glaciecola aquimarina strain GGW-M5 nov., isolated from a coastal seawater.</title>
        <authorList>
            <person name="Bayburt H."/>
            <person name="Kim J.M."/>
            <person name="Choi B.J."/>
            <person name="Jeon C.O."/>
        </authorList>
    </citation>
    <scope>NUCLEOTIDE SEQUENCE [LARGE SCALE GENOMIC DNA]</scope>
    <source>
        <strain evidence="1 2">KCTC 32108</strain>
    </source>
</reference>
<name>A0ABU3SVP6_9ALTE</name>
<gene>
    <name evidence="1" type="ORF">RS130_09150</name>
</gene>
<dbReference type="InterPro" id="IPR036393">
    <property type="entry name" value="AceGlu_kinase-like_sf"/>
</dbReference>
<dbReference type="Gene3D" id="3.40.1160.10">
    <property type="entry name" value="Acetylglutamate kinase-like"/>
    <property type="match status" value="1"/>
</dbReference>
<dbReference type="Proteomes" id="UP001247805">
    <property type="component" value="Unassembled WGS sequence"/>
</dbReference>
<dbReference type="SUPFAM" id="SSF53633">
    <property type="entry name" value="Carbamate kinase-like"/>
    <property type="match status" value="1"/>
</dbReference>
<dbReference type="EMBL" id="JAWDIO010000002">
    <property type="protein sequence ID" value="MDU0354081.1"/>
    <property type="molecule type" value="Genomic_DNA"/>
</dbReference>
<evidence type="ECO:0000313" key="2">
    <source>
        <dbReference type="Proteomes" id="UP001247805"/>
    </source>
</evidence>
<keyword evidence="2" id="KW-1185">Reference proteome</keyword>